<evidence type="ECO:0000313" key="2">
    <source>
        <dbReference type="Proteomes" id="UP000554482"/>
    </source>
</evidence>
<evidence type="ECO:0000313" key="1">
    <source>
        <dbReference type="EMBL" id="KAF5184773.1"/>
    </source>
</evidence>
<name>A0A7J6VIL7_THATH</name>
<gene>
    <name evidence="1" type="ORF">FRX31_025641</name>
</gene>
<proteinExistence type="predicted"/>
<organism evidence="1 2">
    <name type="scientific">Thalictrum thalictroides</name>
    <name type="common">Rue-anemone</name>
    <name type="synonym">Anemone thalictroides</name>
    <dbReference type="NCBI Taxonomy" id="46969"/>
    <lineage>
        <taxon>Eukaryota</taxon>
        <taxon>Viridiplantae</taxon>
        <taxon>Streptophyta</taxon>
        <taxon>Embryophyta</taxon>
        <taxon>Tracheophyta</taxon>
        <taxon>Spermatophyta</taxon>
        <taxon>Magnoliopsida</taxon>
        <taxon>Ranunculales</taxon>
        <taxon>Ranunculaceae</taxon>
        <taxon>Thalictroideae</taxon>
        <taxon>Thalictrum</taxon>
    </lineage>
</organism>
<reference evidence="1 2" key="1">
    <citation type="submission" date="2020-06" db="EMBL/GenBank/DDBJ databases">
        <title>Transcriptomic and genomic resources for Thalictrum thalictroides and T. hernandezii: Facilitating candidate gene discovery in an emerging model plant lineage.</title>
        <authorList>
            <person name="Arias T."/>
            <person name="Riano-Pachon D.M."/>
            <person name="Di Stilio V.S."/>
        </authorList>
    </citation>
    <scope>NUCLEOTIDE SEQUENCE [LARGE SCALE GENOMIC DNA]</scope>
    <source>
        <strain evidence="2">cv. WT478/WT964</strain>
        <tissue evidence="1">Leaves</tissue>
    </source>
</reference>
<accession>A0A7J6VIL7</accession>
<dbReference type="Proteomes" id="UP000554482">
    <property type="component" value="Unassembled WGS sequence"/>
</dbReference>
<dbReference type="EMBL" id="JABWDY010031616">
    <property type="protein sequence ID" value="KAF5184773.1"/>
    <property type="molecule type" value="Genomic_DNA"/>
</dbReference>
<comment type="caution">
    <text evidence="1">The sequence shown here is derived from an EMBL/GenBank/DDBJ whole genome shotgun (WGS) entry which is preliminary data.</text>
</comment>
<dbReference type="AlphaFoldDB" id="A0A7J6VIL7"/>
<sequence>MTMNLRAFFLRIETKGFKCERKFDRELGGEAIQIQELTNGGSFGAKFSMEGGKWLSKLLCQLSMGLTKTGSSFRCLEPFRSIIGTLRVNKGGMFVQITVHNKRTMKKFSTICIPKGDIVDNFGCQINKLLAKEMSFPQALARNTPPQMGFEPFQQLNDSFETAKQGRESERHHPEIVNVEARGRITAYSWWLRW</sequence>
<keyword evidence="2" id="KW-1185">Reference proteome</keyword>
<protein>
    <submittedName>
        <fullName evidence="1">Uncharacterized protein</fullName>
    </submittedName>
</protein>